<protein>
    <recommendedName>
        <fullName evidence="8">Major facilitator superfamily (MFS) profile domain-containing protein</fullName>
    </recommendedName>
</protein>
<feature type="transmembrane region" description="Helical" evidence="7">
    <location>
        <begin position="411"/>
        <end position="431"/>
    </location>
</feature>
<evidence type="ECO:0000259" key="8">
    <source>
        <dbReference type="PROSITE" id="PS50850"/>
    </source>
</evidence>
<dbReference type="PROSITE" id="PS00216">
    <property type="entry name" value="SUGAR_TRANSPORT_1"/>
    <property type="match status" value="1"/>
</dbReference>
<evidence type="ECO:0000313" key="9">
    <source>
        <dbReference type="EMBL" id="KAK5534107.1"/>
    </source>
</evidence>
<dbReference type="Proteomes" id="UP001345827">
    <property type="component" value="Unassembled WGS sequence"/>
</dbReference>
<dbReference type="CDD" id="cd06179">
    <property type="entry name" value="MFS_TRI12_like"/>
    <property type="match status" value="1"/>
</dbReference>
<dbReference type="InterPro" id="IPR020846">
    <property type="entry name" value="MFS_dom"/>
</dbReference>
<dbReference type="PROSITE" id="PS50850">
    <property type="entry name" value="MFS"/>
    <property type="match status" value="1"/>
</dbReference>
<evidence type="ECO:0000256" key="2">
    <source>
        <dbReference type="ARBA" id="ARBA00022448"/>
    </source>
</evidence>
<feature type="transmembrane region" description="Helical" evidence="7">
    <location>
        <begin position="541"/>
        <end position="560"/>
    </location>
</feature>
<dbReference type="GO" id="GO:0022857">
    <property type="term" value="F:transmembrane transporter activity"/>
    <property type="evidence" value="ECO:0007669"/>
    <property type="project" value="InterPro"/>
</dbReference>
<dbReference type="PANTHER" id="PTHR23501:SF109">
    <property type="entry name" value="MAJOR FACILITATOR SUPERFAMILY (MFS) PROFILE DOMAIN-CONTAINING PROTEIN-RELATED"/>
    <property type="match status" value="1"/>
</dbReference>
<keyword evidence="2" id="KW-0813">Transport</keyword>
<dbReference type="InterPro" id="IPR036259">
    <property type="entry name" value="MFS_trans_sf"/>
</dbReference>
<dbReference type="InterPro" id="IPR005829">
    <property type="entry name" value="Sugar_transporter_CS"/>
</dbReference>
<evidence type="ECO:0000256" key="4">
    <source>
        <dbReference type="ARBA" id="ARBA00022989"/>
    </source>
</evidence>
<feature type="transmembrane region" description="Helical" evidence="7">
    <location>
        <begin position="319"/>
        <end position="339"/>
    </location>
</feature>
<feature type="transmembrane region" description="Helical" evidence="7">
    <location>
        <begin position="208"/>
        <end position="229"/>
    </location>
</feature>
<feature type="transmembrane region" description="Helical" evidence="7">
    <location>
        <begin position="178"/>
        <end position="202"/>
    </location>
</feature>
<evidence type="ECO:0000313" key="10">
    <source>
        <dbReference type="Proteomes" id="UP001345827"/>
    </source>
</evidence>
<gene>
    <name evidence="9" type="ORF">LTR25_007087</name>
</gene>
<sequence>MQDTPGNKAAAGDAEIELSHSEHRDVPTGYEDPHKAALEDNPEHAEKLSLSVILSALFLGTSFTGPIIFGFILVTPILVQLSQVLGGENIDFWIPSGWGAAAAVGFSIAGRLSDIFGRRYVILVGQLLTVVGAAVAASAHSMNQLIAGEVILGGSIGTVSVAYAGISEILPNKWRGVGLAWTELNLASWAIAGTLLANALLSHASWRVMFYIAAGYGVFSFIGTLFVYFPPSHPRPDGLTKWQEFKQLDFVGAALYVSGLAVFLFGLNSGGNTYPWKSAGTLAPLILGLIIFLGAFVYDFKVAKDPLFPWYLFKMFREFSSLLMLVFVAGMVFFAASALNAQTILYLYTADPIKIGVYSIPSGAGQLVGGVIIPGLVHYIKYVHYQLTFSVFMQTLFFGLAALITPHNINWVMAVQFLAMLPFGWITLNCYTTASLHVPQRDLGVAIGLIGTFRSLGGAVGSVVFSSIFNQISAKQVPHRIADVALNAGISAKILPDLVEAVSLTLVGVPGQAATVPSVSASVFSKCVDAARLGYAYGFRITWLASIPFGVIAMCCAVAVRDPSKYFTNHVEVHLEKEIGGNKHVKDGDPKQA</sequence>
<keyword evidence="4 7" id="KW-1133">Transmembrane helix</keyword>
<dbReference type="AlphaFoldDB" id="A0AAV9Q359"/>
<dbReference type="Pfam" id="PF06609">
    <property type="entry name" value="TRI12"/>
    <property type="match status" value="1"/>
</dbReference>
<evidence type="ECO:0000256" key="5">
    <source>
        <dbReference type="ARBA" id="ARBA00023136"/>
    </source>
</evidence>
<dbReference type="PANTHER" id="PTHR23501">
    <property type="entry name" value="MAJOR FACILITATOR SUPERFAMILY"/>
    <property type="match status" value="1"/>
</dbReference>
<dbReference type="SUPFAM" id="SSF103473">
    <property type="entry name" value="MFS general substrate transporter"/>
    <property type="match status" value="1"/>
</dbReference>
<dbReference type="InterPro" id="IPR053791">
    <property type="entry name" value="MFS_Tri12-like"/>
</dbReference>
<feature type="transmembrane region" description="Helical" evidence="7">
    <location>
        <begin position="387"/>
        <end position="405"/>
    </location>
</feature>
<feature type="transmembrane region" description="Helical" evidence="7">
    <location>
        <begin position="443"/>
        <end position="469"/>
    </location>
</feature>
<dbReference type="InterPro" id="IPR010573">
    <property type="entry name" value="MFS_Str1/Tri12-like"/>
</dbReference>
<feature type="transmembrane region" description="Helical" evidence="7">
    <location>
        <begin position="250"/>
        <end position="267"/>
    </location>
</feature>
<feature type="compositionally biased region" description="Basic and acidic residues" evidence="6">
    <location>
        <begin position="17"/>
        <end position="36"/>
    </location>
</feature>
<dbReference type="GO" id="GO:0005886">
    <property type="term" value="C:plasma membrane"/>
    <property type="evidence" value="ECO:0007669"/>
    <property type="project" value="TreeGrafter"/>
</dbReference>
<evidence type="ECO:0000256" key="3">
    <source>
        <dbReference type="ARBA" id="ARBA00022692"/>
    </source>
</evidence>
<feature type="transmembrane region" description="Helical" evidence="7">
    <location>
        <begin position="359"/>
        <end position="380"/>
    </location>
</feature>
<feature type="transmembrane region" description="Helical" evidence="7">
    <location>
        <begin position="279"/>
        <end position="298"/>
    </location>
</feature>
<feature type="domain" description="Major facilitator superfamily (MFS) profile" evidence="8">
    <location>
        <begin position="50"/>
        <end position="500"/>
    </location>
</feature>
<organism evidence="9 10">
    <name type="scientific">Vermiconidia calcicola</name>
    <dbReference type="NCBI Taxonomy" id="1690605"/>
    <lineage>
        <taxon>Eukaryota</taxon>
        <taxon>Fungi</taxon>
        <taxon>Dikarya</taxon>
        <taxon>Ascomycota</taxon>
        <taxon>Pezizomycotina</taxon>
        <taxon>Dothideomycetes</taxon>
        <taxon>Dothideomycetidae</taxon>
        <taxon>Mycosphaerellales</taxon>
        <taxon>Extremaceae</taxon>
        <taxon>Vermiconidia</taxon>
    </lineage>
</organism>
<feature type="transmembrane region" description="Helical" evidence="7">
    <location>
        <begin position="52"/>
        <end position="78"/>
    </location>
</feature>
<keyword evidence="5 7" id="KW-0472">Membrane</keyword>
<proteinExistence type="predicted"/>
<accession>A0AAV9Q359</accession>
<name>A0AAV9Q359_9PEZI</name>
<evidence type="ECO:0000256" key="6">
    <source>
        <dbReference type="SAM" id="MobiDB-lite"/>
    </source>
</evidence>
<feature type="region of interest" description="Disordered" evidence="6">
    <location>
        <begin position="1"/>
        <end position="36"/>
    </location>
</feature>
<keyword evidence="3 7" id="KW-0812">Transmembrane</keyword>
<feature type="transmembrane region" description="Helical" evidence="7">
    <location>
        <begin position="90"/>
        <end position="108"/>
    </location>
</feature>
<evidence type="ECO:0000256" key="1">
    <source>
        <dbReference type="ARBA" id="ARBA00004141"/>
    </source>
</evidence>
<keyword evidence="10" id="KW-1185">Reference proteome</keyword>
<feature type="transmembrane region" description="Helical" evidence="7">
    <location>
        <begin position="120"/>
        <end position="139"/>
    </location>
</feature>
<dbReference type="EMBL" id="JAXLQG010000012">
    <property type="protein sequence ID" value="KAK5534107.1"/>
    <property type="molecule type" value="Genomic_DNA"/>
</dbReference>
<evidence type="ECO:0000256" key="7">
    <source>
        <dbReference type="SAM" id="Phobius"/>
    </source>
</evidence>
<dbReference type="Gene3D" id="1.20.1250.20">
    <property type="entry name" value="MFS general substrate transporter like domains"/>
    <property type="match status" value="2"/>
</dbReference>
<comment type="subcellular location">
    <subcellularLocation>
        <location evidence="1">Membrane</location>
        <topology evidence="1">Multi-pass membrane protein</topology>
    </subcellularLocation>
</comment>
<comment type="caution">
    <text evidence="9">The sequence shown here is derived from an EMBL/GenBank/DDBJ whole genome shotgun (WGS) entry which is preliminary data.</text>
</comment>
<reference evidence="9 10" key="1">
    <citation type="submission" date="2023-06" db="EMBL/GenBank/DDBJ databases">
        <title>Black Yeasts Isolated from many extreme environments.</title>
        <authorList>
            <person name="Coleine C."/>
            <person name="Stajich J.E."/>
            <person name="Selbmann L."/>
        </authorList>
    </citation>
    <scope>NUCLEOTIDE SEQUENCE [LARGE SCALE GENOMIC DNA]</scope>
    <source>
        <strain evidence="9 10">CCFEE 5887</strain>
    </source>
</reference>